<dbReference type="KEGG" id="achi:CDG60_13310"/>
<organism evidence="2 3">
    <name type="scientific">Acinetobacter chinensis</name>
    <dbReference type="NCBI Taxonomy" id="2004650"/>
    <lineage>
        <taxon>Bacteria</taxon>
        <taxon>Pseudomonadati</taxon>
        <taxon>Pseudomonadota</taxon>
        <taxon>Gammaproteobacteria</taxon>
        <taxon>Moraxellales</taxon>
        <taxon>Moraxellaceae</taxon>
        <taxon>Acinetobacter</taxon>
    </lineage>
</organism>
<evidence type="ECO:0000313" key="3">
    <source>
        <dbReference type="Proteomes" id="UP000263753"/>
    </source>
</evidence>
<accession>A0A3B7LX77</accession>
<evidence type="ECO:0000313" key="2">
    <source>
        <dbReference type="EMBL" id="AXY57456.1"/>
    </source>
</evidence>
<protein>
    <submittedName>
        <fullName evidence="2">TIGR02391 family protein</fullName>
    </submittedName>
</protein>
<dbReference type="AlphaFoldDB" id="A0A3B7LX77"/>
<feature type="domain" description="Conserved hypothetical protein CHP02391" evidence="1">
    <location>
        <begin position="141"/>
        <end position="263"/>
    </location>
</feature>
<dbReference type="NCBIfam" id="TIGR02391">
    <property type="entry name" value="hypoth_ymh"/>
    <property type="match status" value="1"/>
</dbReference>
<proteinExistence type="predicted"/>
<gene>
    <name evidence="2" type="ORF">CDG60_13310</name>
</gene>
<evidence type="ECO:0000259" key="1">
    <source>
        <dbReference type="Pfam" id="PF09509"/>
    </source>
</evidence>
<dbReference type="Proteomes" id="UP000263753">
    <property type="component" value="Chromosome"/>
</dbReference>
<dbReference type="Pfam" id="PF09509">
    <property type="entry name" value="Hypoth_Ymh"/>
    <property type="match status" value="1"/>
</dbReference>
<name>A0A3B7LX77_9GAMM</name>
<sequence>MMATIKAFKLASLESISDILGETSTGLTGTQISKYLAECNIYDPQLNSTKRKRLYDALALKQNNDKCANNILNFLKHVMCPSRHIQNQEWFFTTRNQLNIALSFEGLELTESGDFKQTNQVKTFFEAEERAQNLRKVLLDRKIHPDVLTFCKAELLVDNYFHAVFEATKSIAEKIRIKTNLTSDGGNLVDEAFSYKGKIPHLALNNLTTESHESEQKGFMNLLKGVFGTFRNTTAHAPKITWEINELDALDILSMISLIHRKLDKAIEAKKMYEGQIYSPLNPPFPKGDFCVSNELRDSPSLFKREVGRD</sequence>
<dbReference type="InterPro" id="IPR012654">
    <property type="entry name" value="CHP02391"/>
</dbReference>
<reference evidence="3" key="1">
    <citation type="submission" date="2018-09" db="EMBL/GenBank/DDBJ databases">
        <title>The complete genome of Acinetobacter sp. strain WCHAc010005.</title>
        <authorList>
            <person name="Hu Y."/>
            <person name="Long H."/>
            <person name="Feng Y."/>
            <person name="Zong Z."/>
        </authorList>
    </citation>
    <scope>NUCLEOTIDE SEQUENCE [LARGE SCALE GENOMIC DNA]</scope>
    <source>
        <strain evidence="3">WCHAc010005</strain>
    </source>
</reference>
<dbReference type="EMBL" id="CP032134">
    <property type="protein sequence ID" value="AXY57456.1"/>
    <property type="molecule type" value="Genomic_DNA"/>
</dbReference>